<evidence type="ECO:0000313" key="2">
    <source>
        <dbReference type="Proteomes" id="UP001148737"/>
    </source>
</evidence>
<sequence>MPSSSTQSSCRFKRSPGLVFREGYWEYGRYCGNWMNSYHFLIDSVRALTGPFLGINVPQAIAAAIAAAISARRRVLPSSDRGWTSLLSHCWGSKIETRAKQLFSEAHLQAILSHTSSLKHFIAFLQRHRAFSVVLLEYYFLLLKAIRAIDFSNAVSKKCNSLDDVLQSHEFSETSNTANQELQDRKQQVLQILTRNELPSYITHTWIEVVSRSVKHKVLETLPDEGTEGLAEVFCLTDPSWPDNPIVFMSEEFNKTTQYGVDYVIGRNCRFLQGPHTDQTCVARIKTMLDAGQEHYETLLNYRRDGSPFINLIMMTPLKDIHGAAKYFLGAQIDVTGLAMSCHRMEALRSSMEQTTTDAVAEKQDESPINKLGSLADILDLHEVRKISERGGSLFESTFLSMRQKHLNGCMPGSTRHSTNGGKREGRKFIVDEEMTIPEVEHPAAMTDSLDSDSVAHSSLDLPLTLTQIDIFEHFLLTRPHPAMTILFASPSMQVPGILQTSLLKRIGASKHVREELETAFEAGQSITAQIKWATRKLPVKKKHMDSISSDTLLSLDDNSELLVAEQQEPLRWIHCTPLKSYTGDVGVWMVLLIKE</sequence>
<organism evidence="1 2">
    <name type="scientific">Lecanicillium saksenae</name>
    <dbReference type="NCBI Taxonomy" id="468837"/>
    <lineage>
        <taxon>Eukaryota</taxon>
        <taxon>Fungi</taxon>
        <taxon>Dikarya</taxon>
        <taxon>Ascomycota</taxon>
        <taxon>Pezizomycotina</taxon>
        <taxon>Sordariomycetes</taxon>
        <taxon>Hypocreomycetidae</taxon>
        <taxon>Hypocreales</taxon>
        <taxon>Cordycipitaceae</taxon>
        <taxon>Lecanicillium</taxon>
    </lineage>
</organism>
<dbReference type="Proteomes" id="UP001148737">
    <property type="component" value="Unassembled WGS sequence"/>
</dbReference>
<dbReference type="EMBL" id="JANAKD010000079">
    <property type="protein sequence ID" value="KAJ3497959.1"/>
    <property type="molecule type" value="Genomic_DNA"/>
</dbReference>
<gene>
    <name evidence="1" type="ORF">NLG97_g1502</name>
</gene>
<proteinExistence type="predicted"/>
<accession>A0ACC1R6V6</accession>
<protein>
    <submittedName>
        <fullName evidence="1">Uncharacterized protein</fullName>
    </submittedName>
</protein>
<comment type="caution">
    <text evidence="1">The sequence shown here is derived from an EMBL/GenBank/DDBJ whole genome shotgun (WGS) entry which is preliminary data.</text>
</comment>
<name>A0ACC1R6V6_9HYPO</name>
<keyword evidence="2" id="KW-1185">Reference proteome</keyword>
<reference evidence="1" key="1">
    <citation type="submission" date="2022-07" db="EMBL/GenBank/DDBJ databases">
        <title>Genome Sequence of Lecanicillium saksenae.</title>
        <authorList>
            <person name="Buettner E."/>
        </authorList>
    </citation>
    <scope>NUCLEOTIDE SEQUENCE</scope>
    <source>
        <strain evidence="1">VT-O1</strain>
    </source>
</reference>
<evidence type="ECO:0000313" key="1">
    <source>
        <dbReference type="EMBL" id="KAJ3497959.1"/>
    </source>
</evidence>